<dbReference type="PIRSF" id="PIRSF000883">
    <property type="entry name" value="Pesterase_MJ0912"/>
    <property type="match status" value="1"/>
</dbReference>
<dbReference type="Pfam" id="PF12850">
    <property type="entry name" value="Metallophos_2"/>
    <property type="match status" value="1"/>
</dbReference>
<dbReference type="SUPFAM" id="SSF56300">
    <property type="entry name" value="Metallo-dependent phosphatases"/>
    <property type="match status" value="1"/>
</dbReference>
<keyword evidence="4" id="KW-1185">Reference proteome</keyword>
<dbReference type="EMBL" id="JAUSVL010000001">
    <property type="protein sequence ID" value="MDQ0291140.1"/>
    <property type="molecule type" value="Genomic_DNA"/>
</dbReference>
<organism evidence="3 4">
    <name type="scientific">Oligosphaera ethanolica</name>
    <dbReference type="NCBI Taxonomy" id="760260"/>
    <lineage>
        <taxon>Bacteria</taxon>
        <taxon>Pseudomonadati</taxon>
        <taxon>Lentisphaerota</taxon>
        <taxon>Oligosphaeria</taxon>
        <taxon>Oligosphaerales</taxon>
        <taxon>Oligosphaeraceae</taxon>
        <taxon>Oligosphaera</taxon>
    </lineage>
</organism>
<dbReference type="PANTHER" id="PTHR42850">
    <property type="entry name" value="METALLOPHOSPHOESTERASE"/>
    <property type="match status" value="1"/>
</dbReference>
<dbReference type="CDD" id="cd00838">
    <property type="entry name" value="MPP_superfamily"/>
    <property type="match status" value="1"/>
</dbReference>
<evidence type="ECO:0000313" key="3">
    <source>
        <dbReference type="EMBL" id="MDQ0291140.1"/>
    </source>
</evidence>
<dbReference type="AlphaFoldDB" id="A0AAE3VIP9"/>
<gene>
    <name evidence="3" type="ORF">J3R75_003247</name>
</gene>
<dbReference type="GO" id="GO:0005737">
    <property type="term" value="C:cytoplasm"/>
    <property type="evidence" value="ECO:0007669"/>
    <property type="project" value="TreeGrafter"/>
</dbReference>
<proteinExistence type="inferred from homology"/>
<dbReference type="PANTHER" id="PTHR42850:SF2">
    <property type="entry name" value="BLL5683 PROTEIN"/>
    <property type="match status" value="1"/>
</dbReference>
<evidence type="ECO:0000313" key="4">
    <source>
        <dbReference type="Proteomes" id="UP001238163"/>
    </source>
</evidence>
<feature type="domain" description="Calcineurin-like phosphoesterase" evidence="2">
    <location>
        <begin position="1"/>
        <end position="207"/>
    </location>
</feature>
<comment type="similarity">
    <text evidence="1">Belongs to the metallophosphoesterase superfamily. YfcE family.</text>
</comment>
<comment type="caution">
    <text evidence="3">The sequence shown here is derived from an EMBL/GenBank/DDBJ whole genome shotgun (WGS) entry which is preliminary data.</text>
</comment>
<evidence type="ECO:0000259" key="2">
    <source>
        <dbReference type="Pfam" id="PF12850"/>
    </source>
</evidence>
<sequence>MLIAIIGDIHGNVDALWATLDVIDRLAVDDIICAGDVVGYGGAPSECIDLIRGRAIRSVKGNHDAYAVHPENMTAAVREEAANVISWTRSALTVEQLEWLDALPASLDGDDFQVTHASNQPFPEWHYILSPRRAAMHFLFQKKPLSFTAHSHVPLLGMHQPGHHLTLELFRNLIIPTNVSVMVGVGAVGQPRDQDPRASAMLYDTDKRSVSILRVKYDVVAAQNRIREAGLPESLASRLEWGQ</sequence>
<dbReference type="InterPro" id="IPR011152">
    <property type="entry name" value="Pesterase_MJ0912"/>
</dbReference>
<accession>A0AAE3VIP9</accession>
<name>A0AAE3VIP9_9BACT</name>
<evidence type="ECO:0000256" key="1">
    <source>
        <dbReference type="ARBA" id="ARBA00008950"/>
    </source>
</evidence>
<reference evidence="3" key="1">
    <citation type="submission" date="2023-07" db="EMBL/GenBank/DDBJ databases">
        <title>Genomic Encyclopedia of Type Strains, Phase IV (KMG-IV): sequencing the most valuable type-strain genomes for metagenomic binning, comparative biology and taxonomic classification.</title>
        <authorList>
            <person name="Goeker M."/>
        </authorList>
    </citation>
    <scope>NUCLEOTIDE SEQUENCE</scope>
    <source>
        <strain evidence="3">DSM 24202</strain>
    </source>
</reference>
<dbReference type="InterPro" id="IPR029052">
    <property type="entry name" value="Metallo-depent_PP-like"/>
</dbReference>
<dbReference type="InterPro" id="IPR050126">
    <property type="entry name" value="Ap4A_hydrolase"/>
</dbReference>
<dbReference type="Proteomes" id="UP001238163">
    <property type="component" value="Unassembled WGS sequence"/>
</dbReference>
<dbReference type="Gene3D" id="3.60.21.10">
    <property type="match status" value="1"/>
</dbReference>
<dbReference type="GO" id="GO:0016791">
    <property type="term" value="F:phosphatase activity"/>
    <property type="evidence" value="ECO:0007669"/>
    <property type="project" value="TreeGrafter"/>
</dbReference>
<dbReference type="InterPro" id="IPR024654">
    <property type="entry name" value="Calcineurin-like_PHP_lpxH"/>
</dbReference>
<protein>
    <submittedName>
        <fullName evidence="3">Diadenosine tetraphosphatase ApaH/serine/threonine PP2A family protein phosphatase</fullName>
    </submittedName>
</protein>
<dbReference type="RefSeq" id="WP_307263490.1">
    <property type="nucleotide sequence ID" value="NZ_JAUSVL010000001.1"/>
</dbReference>